<gene>
    <name evidence="1" type="ORF">Pla8534_14120</name>
</gene>
<accession>A0A518DP71</accession>
<name>A0A518DP71_9BACT</name>
<reference evidence="1 2" key="1">
    <citation type="submission" date="2019-02" db="EMBL/GenBank/DDBJ databases">
        <title>Deep-cultivation of Planctomycetes and their phenomic and genomic characterization uncovers novel biology.</title>
        <authorList>
            <person name="Wiegand S."/>
            <person name="Jogler M."/>
            <person name="Boedeker C."/>
            <person name="Pinto D."/>
            <person name="Vollmers J."/>
            <person name="Rivas-Marin E."/>
            <person name="Kohn T."/>
            <person name="Peeters S.H."/>
            <person name="Heuer A."/>
            <person name="Rast P."/>
            <person name="Oberbeckmann S."/>
            <person name="Bunk B."/>
            <person name="Jeske O."/>
            <person name="Meyerdierks A."/>
            <person name="Storesund J.E."/>
            <person name="Kallscheuer N."/>
            <person name="Luecker S."/>
            <person name="Lage O.M."/>
            <person name="Pohl T."/>
            <person name="Merkel B.J."/>
            <person name="Hornburger P."/>
            <person name="Mueller R.-W."/>
            <person name="Bruemmer F."/>
            <person name="Labrenz M."/>
            <person name="Spormann A.M."/>
            <person name="Op den Camp H."/>
            <person name="Overmann J."/>
            <person name="Amann R."/>
            <person name="Jetten M.S.M."/>
            <person name="Mascher T."/>
            <person name="Medema M.H."/>
            <person name="Devos D.P."/>
            <person name="Kaster A.-K."/>
            <person name="Ovreas L."/>
            <person name="Rohde M."/>
            <person name="Galperin M.Y."/>
            <person name="Jogler C."/>
        </authorList>
    </citation>
    <scope>NUCLEOTIDE SEQUENCE [LARGE SCALE GENOMIC DNA]</scope>
    <source>
        <strain evidence="1 2">Pla85_3_4</strain>
    </source>
</reference>
<evidence type="ECO:0000313" key="2">
    <source>
        <dbReference type="Proteomes" id="UP000317648"/>
    </source>
</evidence>
<proteinExistence type="predicted"/>
<dbReference type="AlphaFoldDB" id="A0A518DP71"/>
<evidence type="ECO:0000313" key="1">
    <source>
        <dbReference type="EMBL" id="QDU93632.1"/>
    </source>
</evidence>
<dbReference type="RefSeq" id="WP_145050651.1">
    <property type="nucleotide sequence ID" value="NZ_CP036433.1"/>
</dbReference>
<dbReference type="KEGG" id="lcre:Pla8534_14120"/>
<sequence length="148" mass="17187">MDFPQLLKKLLLRLGFPEKQPELLDTWEVSAMSDPVKFMDFIFSVATPEDVWQVDLATRETFEALRRFEGSGNVIQLTPTTVSALRPFLPSFDFDLAILHHRVTRDDDFLMVSYDNLSCCWVSKRVSEERMQRAARECGFQFKDTKDA</sequence>
<protein>
    <submittedName>
        <fullName evidence="1">Uncharacterized protein</fullName>
    </submittedName>
</protein>
<organism evidence="1 2">
    <name type="scientific">Lignipirellula cremea</name>
    <dbReference type="NCBI Taxonomy" id="2528010"/>
    <lineage>
        <taxon>Bacteria</taxon>
        <taxon>Pseudomonadati</taxon>
        <taxon>Planctomycetota</taxon>
        <taxon>Planctomycetia</taxon>
        <taxon>Pirellulales</taxon>
        <taxon>Pirellulaceae</taxon>
        <taxon>Lignipirellula</taxon>
    </lineage>
</organism>
<keyword evidence="2" id="KW-1185">Reference proteome</keyword>
<dbReference type="Proteomes" id="UP000317648">
    <property type="component" value="Chromosome"/>
</dbReference>
<dbReference type="EMBL" id="CP036433">
    <property type="protein sequence ID" value="QDU93632.1"/>
    <property type="molecule type" value="Genomic_DNA"/>
</dbReference>